<dbReference type="FunFam" id="3.80.10.10:FF:000095">
    <property type="entry name" value="LRR receptor-like serine/threonine-protein kinase GSO1"/>
    <property type="match status" value="1"/>
</dbReference>
<dbReference type="PANTHER" id="PTHR48056:SF73">
    <property type="entry name" value="LRR RECEPTOR-LIKE SERINE_THREONINE-PROTEIN KINASE EFR"/>
    <property type="match status" value="1"/>
</dbReference>
<dbReference type="Pfam" id="PF08263">
    <property type="entry name" value="LRRNT_2"/>
    <property type="match status" value="1"/>
</dbReference>
<dbReference type="InterPro" id="IPR055414">
    <property type="entry name" value="LRR_R13L4/SHOC2-like"/>
</dbReference>
<evidence type="ECO:0000256" key="7">
    <source>
        <dbReference type="ARBA" id="ARBA00022553"/>
    </source>
</evidence>
<keyword evidence="12" id="KW-0677">Repeat</keyword>
<dbReference type="OrthoDB" id="676979at2759"/>
<evidence type="ECO:0000313" key="26">
    <source>
        <dbReference type="EnsemblPlants" id="KQK12072"/>
    </source>
</evidence>
<dbReference type="EnsemblPlants" id="KQK12072">
    <property type="protein sequence ID" value="KQK12072"/>
    <property type="gene ID" value="BRADI_1g01442v3"/>
</dbReference>
<proteinExistence type="inferred from homology"/>
<feature type="chain" id="PRO_5043129160" description="non-specific serine/threonine protein kinase" evidence="23">
    <location>
        <begin position="26"/>
        <end position="1088"/>
    </location>
</feature>
<dbReference type="Pfam" id="PF13855">
    <property type="entry name" value="LRR_8"/>
    <property type="match status" value="2"/>
</dbReference>
<keyword evidence="7" id="KW-0597">Phosphoprotein</keyword>
<evidence type="ECO:0000256" key="20">
    <source>
        <dbReference type="ARBA" id="ARBA00047899"/>
    </source>
</evidence>
<dbReference type="KEGG" id="bdi:100826181"/>
<dbReference type="EC" id="2.7.11.1" evidence="4"/>
<dbReference type="PROSITE" id="PS51450">
    <property type="entry name" value="LRR"/>
    <property type="match status" value="1"/>
</dbReference>
<dbReference type="GeneID" id="100826181"/>
<keyword evidence="14" id="KW-0418">Kinase</keyword>
<evidence type="ECO:0000256" key="23">
    <source>
        <dbReference type="SAM" id="SignalP"/>
    </source>
</evidence>
<evidence type="ECO:0000256" key="15">
    <source>
        <dbReference type="ARBA" id="ARBA00022840"/>
    </source>
</evidence>
<dbReference type="Pfam" id="PF07714">
    <property type="entry name" value="PK_Tyr_Ser-Thr"/>
    <property type="match status" value="1"/>
</dbReference>
<dbReference type="Gramene" id="KQK12072">
    <property type="protein sequence ID" value="KQK12072"/>
    <property type="gene ID" value="BRADI_1g01442v3"/>
</dbReference>
<keyword evidence="9" id="KW-0808">Transferase</keyword>
<accession>A0A0Q3GLP2</accession>
<feature type="transmembrane region" description="Helical" evidence="22">
    <location>
        <begin position="755"/>
        <end position="778"/>
    </location>
</feature>
<dbReference type="Proteomes" id="UP000008810">
    <property type="component" value="Chromosome 1"/>
</dbReference>
<dbReference type="InterPro" id="IPR001245">
    <property type="entry name" value="Ser-Thr/Tyr_kinase_cat_dom"/>
</dbReference>
<evidence type="ECO:0000256" key="14">
    <source>
        <dbReference type="ARBA" id="ARBA00022777"/>
    </source>
</evidence>
<evidence type="ECO:0000313" key="25">
    <source>
        <dbReference type="EMBL" id="KQK12072.1"/>
    </source>
</evidence>
<reference evidence="25" key="2">
    <citation type="submission" date="2017-06" db="EMBL/GenBank/DDBJ databases">
        <title>WGS assembly of Brachypodium distachyon.</title>
        <authorList>
            <consortium name="The International Brachypodium Initiative"/>
            <person name="Lucas S."/>
            <person name="Harmon-Smith M."/>
            <person name="Lail K."/>
            <person name="Tice H."/>
            <person name="Grimwood J."/>
            <person name="Bruce D."/>
            <person name="Barry K."/>
            <person name="Shu S."/>
            <person name="Lindquist E."/>
            <person name="Wang M."/>
            <person name="Pitluck S."/>
            <person name="Vogel J.P."/>
            <person name="Garvin D.F."/>
            <person name="Mockler T.C."/>
            <person name="Schmutz J."/>
            <person name="Rokhsar D."/>
            <person name="Bevan M.W."/>
        </authorList>
    </citation>
    <scope>NUCLEOTIDE SEQUENCE</scope>
    <source>
        <strain evidence="25">Bd21</strain>
    </source>
</reference>
<evidence type="ECO:0000256" key="1">
    <source>
        <dbReference type="ARBA" id="ARBA00004162"/>
    </source>
</evidence>
<keyword evidence="16 22" id="KW-1133">Transmembrane helix</keyword>
<evidence type="ECO:0000256" key="2">
    <source>
        <dbReference type="ARBA" id="ARBA00004479"/>
    </source>
</evidence>
<dbReference type="InterPro" id="IPR050647">
    <property type="entry name" value="Plant_LRR-RLKs"/>
</dbReference>
<keyword evidence="11 23" id="KW-0732">Signal</keyword>
<evidence type="ECO:0000313" key="27">
    <source>
        <dbReference type="Proteomes" id="UP000008810"/>
    </source>
</evidence>
<evidence type="ECO:0000256" key="11">
    <source>
        <dbReference type="ARBA" id="ARBA00022729"/>
    </source>
</evidence>
<dbReference type="GO" id="GO:0005524">
    <property type="term" value="F:ATP binding"/>
    <property type="evidence" value="ECO:0007669"/>
    <property type="project" value="UniProtKB-KW"/>
</dbReference>
<evidence type="ECO:0000256" key="21">
    <source>
        <dbReference type="ARBA" id="ARBA00048679"/>
    </source>
</evidence>
<keyword evidence="15" id="KW-0067">ATP-binding</keyword>
<feature type="signal peptide" evidence="23">
    <location>
        <begin position="1"/>
        <end position="25"/>
    </location>
</feature>
<dbReference type="Pfam" id="PF00560">
    <property type="entry name" value="LRR_1"/>
    <property type="match status" value="3"/>
</dbReference>
<evidence type="ECO:0000256" key="18">
    <source>
        <dbReference type="ARBA" id="ARBA00023170"/>
    </source>
</evidence>
<name>A0A0Q3GLP2_BRADI</name>
<evidence type="ECO:0000256" key="4">
    <source>
        <dbReference type="ARBA" id="ARBA00012513"/>
    </source>
</evidence>
<dbReference type="GO" id="GO:0005886">
    <property type="term" value="C:plasma membrane"/>
    <property type="evidence" value="ECO:0007669"/>
    <property type="project" value="UniProtKB-SubCell"/>
</dbReference>
<reference evidence="25 26" key="1">
    <citation type="journal article" date="2010" name="Nature">
        <title>Genome sequencing and analysis of the model grass Brachypodium distachyon.</title>
        <authorList>
            <consortium name="International Brachypodium Initiative"/>
        </authorList>
    </citation>
    <scope>NUCLEOTIDE SEQUENCE [LARGE SCALE GENOMIC DNA]</scope>
    <source>
        <strain evidence="25 26">Bd21</strain>
    </source>
</reference>
<dbReference type="FunFam" id="3.30.200.20:FF:000661">
    <property type="entry name" value="Serine-threonine protein kinase plant-type"/>
    <property type="match status" value="1"/>
</dbReference>
<protein>
    <recommendedName>
        <fullName evidence="4">non-specific serine/threonine protein kinase</fullName>
        <ecNumber evidence="4">2.7.11.1</ecNumber>
    </recommendedName>
</protein>
<dbReference type="FunFam" id="3.80.10.10:FF:000317">
    <property type="entry name" value="Inactive leucine-rich repeat receptor-like protein kinase"/>
    <property type="match status" value="1"/>
</dbReference>
<keyword evidence="17 22" id="KW-0472">Membrane</keyword>
<dbReference type="SUPFAM" id="SSF56112">
    <property type="entry name" value="Protein kinase-like (PK-like)"/>
    <property type="match status" value="1"/>
</dbReference>
<evidence type="ECO:0000256" key="10">
    <source>
        <dbReference type="ARBA" id="ARBA00022692"/>
    </source>
</evidence>
<evidence type="ECO:0000256" key="19">
    <source>
        <dbReference type="ARBA" id="ARBA00023180"/>
    </source>
</evidence>
<feature type="domain" description="Protein kinase" evidence="24">
    <location>
        <begin position="814"/>
        <end position="1088"/>
    </location>
</feature>
<evidence type="ECO:0000256" key="9">
    <source>
        <dbReference type="ARBA" id="ARBA00022679"/>
    </source>
</evidence>
<dbReference type="InterPro" id="IPR032675">
    <property type="entry name" value="LRR_dom_sf"/>
</dbReference>
<dbReference type="PROSITE" id="PS00108">
    <property type="entry name" value="PROTEIN_KINASE_ST"/>
    <property type="match status" value="1"/>
</dbReference>
<dbReference type="EMBL" id="CM000880">
    <property type="protein sequence ID" value="KQK12072.1"/>
    <property type="molecule type" value="Genomic_DNA"/>
</dbReference>
<evidence type="ECO:0000259" key="24">
    <source>
        <dbReference type="PROSITE" id="PS50011"/>
    </source>
</evidence>
<dbReference type="InterPro" id="IPR001611">
    <property type="entry name" value="Leu-rich_rpt"/>
</dbReference>
<dbReference type="PANTHER" id="PTHR48056">
    <property type="entry name" value="LRR RECEPTOR-LIKE SERINE/THREONINE-PROTEIN KINASE-RELATED"/>
    <property type="match status" value="1"/>
</dbReference>
<gene>
    <name evidence="26" type="primary">LOC100826181</name>
    <name evidence="25" type="ORF">BRADI_1g01442v3</name>
</gene>
<organism evidence="25">
    <name type="scientific">Brachypodium distachyon</name>
    <name type="common">Purple false brome</name>
    <name type="synonym">Trachynia distachya</name>
    <dbReference type="NCBI Taxonomy" id="15368"/>
    <lineage>
        <taxon>Eukaryota</taxon>
        <taxon>Viridiplantae</taxon>
        <taxon>Streptophyta</taxon>
        <taxon>Embryophyta</taxon>
        <taxon>Tracheophyta</taxon>
        <taxon>Spermatophyta</taxon>
        <taxon>Magnoliopsida</taxon>
        <taxon>Liliopsida</taxon>
        <taxon>Poales</taxon>
        <taxon>Poaceae</taxon>
        <taxon>BOP clade</taxon>
        <taxon>Pooideae</taxon>
        <taxon>Stipodae</taxon>
        <taxon>Brachypodieae</taxon>
        <taxon>Brachypodium</taxon>
    </lineage>
</organism>
<comment type="subcellular location">
    <subcellularLocation>
        <location evidence="1">Cell membrane</location>
        <topology evidence="1">Single-pass membrane protein</topology>
    </subcellularLocation>
    <subcellularLocation>
        <location evidence="2">Membrane</location>
        <topology evidence="2">Single-pass type I membrane protein</topology>
    </subcellularLocation>
</comment>
<dbReference type="InterPro" id="IPR008271">
    <property type="entry name" value="Ser/Thr_kinase_AS"/>
</dbReference>
<comment type="similarity">
    <text evidence="3">Belongs to the protein kinase superfamily. Ser/Thr protein kinase family.</text>
</comment>
<dbReference type="InterPro" id="IPR000719">
    <property type="entry name" value="Prot_kinase_dom"/>
</dbReference>
<evidence type="ECO:0000256" key="6">
    <source>
        <dbReference type="ARBA" id="ARBA00022527"/>
    </source>
</evidence>
<dbReference type="InterPro" id="IPR011009">
    <property type="entry name" value="Kinase-like_dom_sf"/>
</dbReference>
<reference evidence="26" key="3">
    <citation type="submission" date="2018-08" db="UniProtKB">
        <authorList>
            <consortium name="EnsemblPlants"/>
        </authorList>
    </citation>
    <scope>IDENTIFICATION</scope>
    <source>
        <strain evidence="26">cv. Bd21</strain>
    </source>
</reference>
<evidence type="ECO:0000256" key="13">
    <source>
        <dbReference type="ARBA" id="ARBA00022741"/>
    </source>
</evidence>
<dbReference type="SUPFAM" id="SSF52047">
    <property type="entry name" value="RNI-like"/>
    <property type="match status" value="2"/>
</dbReference>
<keyword evidence="18" id="KW-0675">Receptor</keyword>
<dbReference type="SMART" id="SM00220">
    <property type="entry name" value="S_TKc"/>
    <property type="match status" value="1"/>
</dbReference>
<keyword evidence="10 22" id="KW-0812">Transmembrane</keyword>
<dbReference type="GO" id="GO:0004674">
    <property type="term" value="F:protein serine/threonine kinase activity"/>
    <property type="evidence" value="ECO:0007669"/>
    <property type="project" value="UniProtKB-KW"/>
</dbReference>
<dbReference type="AlphaFoldDB" id="A0A0Q3GLP2"/>
<dbReference type="Gene3D" id="3.30.200.20">
    <property type="entry name" value="Phosphorylase Kinase, domain 1"/>
    <property type="match status" value="1"/>
</dbReference>
<evidence type="ECO:0000256" key="5">
    <source>
        <dbReference type="ARBA" id="ARBA00022475"/>
    </source>
</evidence>
<evidence type="ECO:0000256" key="3">
    <source>
        <dbReference type="ARBA" id="ARBA00008684"/>
    </source>
</evidence>
<keyword evidence="13" id="KW-0547">Nucleotide-binding</keyword>
<evidence type="ECO:0000256" key="17">
    <source>
        <dbReference type="ARBA" id="ARBA00023136"/>
    </source>
</evidence>
<evidence type="ECO:0000256" key="12">
    <source>
        <dbReference type="ARBA" id="ARBA00022737"/>
    </source>
</evidence>
<dbReference type="FunFam" id="1.10.510.10:FF:000358">
    <property type="entry name" value="Putative leucine-rich repeat receptor-like serine/threonine-protein kinase"/>
    <property type="match status" value="1"/>
</dbReference>
<evidence type="ECO:0000256" key="22">
    <source>
        <dbReference type="SAM" id="Phobius"/>
    </source>
</evidence>
<keyword evidence="8" id="KW-0433">Leucine-rich repeat</keyword>
<dbReference type="FunFam" id="3.80.10.10:FF:000101">
    <property type="entry name" value="LRR receptor-like serine/threonine-protein kinase ERECTA"/>
    <property type="match status" value="1"/>
</dbReference>
<dbReference type="Gene3D" id="1.10.510.10">
    <property type="entry name" value="Transferase(Phosphotransferase) domain 1"/>
    <property type="match status" value="1"/>
</dbReference>
<evidence type="ECO:0000256" key="16">
    <source>
        <dbReference type="ARBA" id="ARBA00022989"/>
    </source>
</evidence>
<keyword evidence="5" id="KW-1003">Cell membrane</keyword>
<keyword evidence="19" id="KW-0325">Glycoprotein</keyword>
<dbReference type="InterPro" id="IPR013210">
    <property type="entry name" value="LRR_N_plant-typ"/>
</dbReference>
<comment type="catalytic activity">
    <reaction evidence="21">
        <text>L-seryl-[protein] + ATP = O-phospho-L-seryl-[protein] + ADP + H(+)</text>
        <dbReference type="Rhea" id="RHEA:17989"/>
        <dbReference type="Rhea" id="RHEA-COMP:9863"/>
        <dbReference type="Rhea" id="RHEA-COMP:11604"/>
        <dbReference type="ChEBI" id="CHEBI:15378"/>
        <dbReference type="ChEBI" id="CHEBI:29999"/>
        <dbReference type="ChEBI" id="CHEBI:30616"/>
        <dbReference type="ChEBI" id="CHEBI:83421"/>
        <dbReference type="ChEBI" id="CHEBI:456216"/>
        <dbReference type="EC" id="2.7.11.1"/>
    </reaction>
</comment>
<dbReference type="RefSeq" id="XP_024313831.1">
    <property type="nucleotide sequence ID" value="XM_024458063.1"/>
</dbReference>
<dbReference type="InterPro" id="IPR003591">
    <property type="entry name" value="Leu-rich_rpt_typical-subtyp"/>
</dbReference>
<dbReference type="SMART" id="SM00369">
    <property type="entry name" value="LRR_TYP"/>
    <property type="match status" value="11"/>
</dbReference>
<comment type="catalytic activity">
    <reaction evidence="20">
        <text>L-threonyl-[protein] + ATP = O-phospho-L-threonyl-[protein] + ADP + H(+)</text>
        <dbReference type="Rhea" id="RHEA:46608"/>
        <dbReference type="Rhea" id="RHEA-COMP:11060"/>
        <dbReference type="Rhea" id="RHEA-COMP:11605"/>
        <dbReference type="ChEBI" id="CHEBI:15378"/>
        <dbReference type="ChEBI" id="CHEBI:30013"/>
        <dbReference type="ChEBI" id="CHEBI:30616"/>
        <dbReference type="ChEBI" id="CHEBI:61977"/>
        <dbReference type="ChEBI" id="CHEBI:456216"/>
        <dbReference type="EC" id="2.7.11.1"/>
    </reaction>
</comment>
<sequence length="1088" mass="119500">MAIPSSSYAPFYIFLLVLFFAVSAAASSSSSSSSSSPSPTNANGSDTDLTALLAFKAQLADPLGVLASNWTTGTSFCRWVGVSCSRRRRRVTAISLSNMPLVGSVAPHVGNLSFLSFFNLTNTNLTGSIPAELGRLHRLRFLSLQGNSLSDAIPSALGNLTRLEVLNLALNQLSDQIPPEMLLRMHNLRKISLTTNELSGQIPQYLFNNTPSLIFINFGNNSLSGPIPHNVGSLSIPEHLILQNNQLSGLMPQAMFNMSRLQVMALTGTGNLTGMFPNNQTFSLPMLQIISLADNKFSGRFPSGLASCQYLQVIDLGKNSFVDVLPTWLSRLPHLEWLNLGDNNLIGSIPSALSNLTSLADLDLYNGNLSGEIPPELGLLQELLHLDIGGNNHLIGSIPASLGNLSKLNYLDLGHNQLSGQVPRTLGENAALNNLYLSYNNLEGNLDFFAALSNCRQLQVLDIEHNFFTGALAGHLGNLTTQLITFVAGYNKLTGGLPEEISNISSLEVIYLSNNLFTEPIPKSITMLENLKWLALSRNDMLGPIPKEMGLLGNLELLFLQSNKFSGPMPSSFENLSRLEENNLSNNKLSSRIPVSFFHLNKLLYLDISHNSFSGALPIDVSGLSQIYKMELSSNFLVGNIPESFGQLNMLTYLNLSCNSFEGSIPGNLEKLKGLDTLDLSFNNLSGTMPIFLANFTYLTTLNLSFNRLEGQIPEGGVFSNLTLQCLIGNARLCGAPRLRFSSCLERPDSTNRHLLQFVLPTIILAFVAIAICVYLWFGKKHKKGEDEASLDPTDAIGHQIVSYHDLVRATNNFSEDNILRSGSFGKVFKGQLSNGLPVAIKVLDMQLEQAVRSFDSECRVLRMARHRNLIRILNTCSNLDFRALVLPYMPNGSLEMLLHRAESTMHLGFPERLGIMLDVSMAMDYLHHEHYELILHCDLKPSNVLFDEEMTAHVADFGIARLLLDDNSMISASMLGTVGYMAPEHGSLGKASRKSDVFSYGIMLLEVFTGRRPTDAMFGAQLTLRQWVHQAFPAELVQVMDDQLLQGPSLSSHSLDNDFLAPVFELGLLCSSDSPDQRMTMHDVAWC</sequence>
<evidence type="ECO:0000256" key="8">
    <source>
        <dbReference type="ARBA" id="ARBA00022614"/>
    </source>
</evidence>
<dbReference type="Gene3D" id="3.80.10.10">
    <property type="entry name" value="Ribonuclease Inhibitor"/>
    <property type="match status" value="5"/>
</dbReference>
<dbReference type="Pfam" id="PF23598">
    <property type="entry name" value="LRR_14"/>
    <property type="match status" value="1"/>
</dbReference>
<keyword evidence="27" id="KW-1185">Reference proteome</keyword>
<keyword evidence="6" id="KW-0723">Serine/threonine-protein kinase</keyword>
<dbReference type="PROSITE" id="PS50011">
    <property type="entry name" value="PROTEIN_KINASE_DOM"/>
    <property type="match status" value="1"/>
</dbReference>